<keyword evidence="3" id="KW-1185">Reference proteome</keyword>
<dbReference type="PANTHER" id="PTHR40078">
    <property type="entry name" value="INTEGRAL MEMBRANE PROTEIN-RELATED"/>
    <property type="match status" value="1"/>
</dbReference>
<name>A0ABU6MJ99_9BACI</name>
<accession>A0ABU6MJ99</accession>
<feature type="transmembrane region" description="Helical" evidence="1">
    <location>
        <begin position="110"/>
        <end position="130"/>
    </location>
</feature>
<evidence type="ECO:0000313" key="2">
    <source>
        <dbReference type="EMBL" id="MED1204743.1"/>
    </source>
</evidence>
<feature type="transmembrane region" description="Helical" evidence="1">
    <location>
        <begin position="78"/>
        <end position="98"/>
    </location>
</feature>
<gene>
    <name evidence="2" type="ORF">P4T90_16985</name>
</gene>
<feature type="transmembrane region" description="Helical" evidence="1">
    <location>
        <begin position="49"/>
        <end position="71"/>
    </location>
</feature>
<feature type="transmembrane region" description="Helical" evidence="1">
    <location>
        <begin position="161"/>
        <end position="184"/>
    </location>
</feature>
<evidence type="ECO:0000313" key="3">
    <source>
        <dbReference type="Proteomes" id="UP001341444"/>
    </source>
</evidence>
<reference evidence="2 3" key="1">
    <citation type="submission" date="2023-03" db="EMBL/GenBank/DDBJ databases">
        <title>Bacillus Genome Sequencing.</title>
        <authorList>
            <person name="Dunlap C."/>
        </authorList>
    </citation>
    <scope>NUCLEOTIDE SEQUENCE [LARGE SCALE GENOMIC DNA]</scope>
    <source>
        <strain evidence="2 3">B-23453</strain>
    </source>
</reference>
<keyword evidence="1" id="KW-1133">Transmembrane helix</keyword>
<dbReference type="RefSeq" id="WP_066261949.1">
    <property type="nucleotide sequence ID" value="NZ_JARMAB010000026.1"/>
</dbReference>
<dbReference type="InterPro" id="IPR038750">
    <property type="entry name" value="YczE/YyaS-like"/>
</dbReference>
<sequence>MKNKGNLRIRFSVFGIGLLVMAFGLDLFITSDLGASPWDVLHVGLFHHFGLSIGSWSIIAGFFILVLSATLMKEWPKLGAFLNMLLVGIFMDLLFRLPFMATPPSFEGKLAMFGSGLIINGIGMGIYISAQLGAGPRDSFMLAVHLKTGWKISHVRRGMEIIVLMIGWLMGGPVSYGTIIVSLVTGTIIGYTLPASQKATDACIAMAEKRKEKKVINRGEML</sequence>
<protein>
    <submittedName>
        <fullName evidence="2">YitT family protein</fullName>
    </submittedName>
</protein>
<organism evidence="2 3">
    <name type="scientific">Heyndrickxia acidicola</name>
    <dbReference type="NCBI Taxonomy" id="209389"/>
    <lineage>
        <taxon>Bacteria</taxon>
        <taxon>Bacillati</taxon>
        <taxon>Bacillota</taxon>
        <taxon>Bacilli</taxon>
        <taxon>Bacillales</taxon>
        <taxon>Bacillaceae</taxon>
        <taxon>Heyndrickxia</taxon>
    </lineage>
</organism>
<keyword evidence="1" id="KW-0472">Membrane</keyword>
<proteinExistence type="predicted"/>
<dbReference type="EMBL" id="JARMAB010000026">
    <property type="protein sequence ID" value="MED1204743.1"/>
    <property type="molecule type" value="Genomic_DNA"/>
</dbReference>
<dbReference type="PANTHER" id="PTHR40078:SF1">
    <property type="entry name" value="INTEGRAL MEMBRANE PROTEIN"/>
    <property type="match status" value="1"/>
</dbReference>
<dbReference type="Pfam" id="PF19700">
    <property type="entry name" value="DUF6198"/>
    <property type="match status" value="1"/>
</dbReference>
<keyword evidence="1" id="KW-0812">Transmembrane</keyword>
<evidence type="ECO:0000256" key="1">
    <source>
        <dbReference type="SAM" id="Phobius"/>
    </source>
</evidence>
<feature type="transmembrane region" description="Helical" evidence="1">
    <location>
        <begin position="7"/>
        <end position="29"/>
    </location>
</feature>
<dbReference type="Proteomes" id="UP001341444">
    <property type="component" value="Unassembled WGS sequence"/>
</dbReference>
<comment type="caution">
    <text evidence="2">The sequence shown here is derived from an EMBL/GenBank/DDBJ whole genome shotgun (WGS) entry which is preliminary data.</text>
</comment>